<name>A0ABN1HFI0_9ACTN</name>
<gene>
    <name evidence="2" type="ORF">GCM10009535_22250</name>
</gene>
<keyword evidence="3" id="KW-1185">Reference proteome</keyword>
<keyword evidence="1" id="KW-0472">Membrane</keyword>
<protein>
    <submittedName>
        <fullName evidence="2">Uncharacterized protein</fullName>
    </submittedName>
</protein>
<evidence type="ECO:0000313" key="3">
    <source>
        <dbReference type="Proteomes" id="UP001500724"/>
    </source>
</evidence>
<evidence type="ECO:0000256" key="1">
    <source>
        <dbReference type="SAM" id="Phobius"/>
    </source>
</evidence>
<proteinExistence type="predicted"/>
<sequence length="79" mass="8483">MVGAGLLTWLLVESVIDMADPANSYSGVSWFGLGPPLVIGIGISLAGVVLMIVMRFVSPVFWSERPTVADPELVHRKES</sequence>
<dbReference type="Proteomes" id="UP001500724">
    <property type="component" value="Unassembled WGS sequence"/>
</dbReference>
<comment type="caution">
    <text evidence="2">The sequence shown here is derived from an EMBL/GenBank/DDBJ whole genome shotgun (WGS) entry which is preliminary data.</text>
</comment>
<keyword evidence="1" id="KW-0812">Transmembrane</keyword>
<organism evidence="2 3">
    <name type="scientific">Streptomyces thermocarboxydovorans</name>
    <dbReference type="NCBI Taxonomy" id="59298"/>
    <lineage>
        <taxon>Bacteria</taxon>
        <taxon>Bacillati</taxon>
        <taxon>Actinomycetota</taxon>
        <taxon>Actinomycetes</taxon>
        <taxon>Kitasatosporales</taxon>
        <taxon>Streptomycetaceae</taxon>
        <taxon>Streptomyces</taxon>
    </lineage>
</organism>
<keyword evidence="1" id="KW-1133">Transmembrane helix</keyword>
<feature type="transmembrane region" description="Helical" evidence="1">
    <location>
        <begin position="37"/>
        <end position="57"/>
    </location>
</feature>
<accession>A0ABN1HFI0</accession>
<reference evidence="2 3" key="1">
    <citation type="journal article" date="2019" name="Int. J. Syst. Evol. Microbiol.">
        <title>The Global Catalogue of Microorganisms (GCM) 10K type strain sequencing project: providing services to taxonomists for standard genome sequencing and annotation.</title>
        <authorList>
            <consortium name="The Broad Institute Genomics Platform"/>
            <consortium name="The Broad Institute Genome Sequencing Center for Infectious Disease"/>
            <person name="Wu L."/>
            <person name="Ma J."/>
        </authorList>
    </citation>
    <scope>NUCLEOTIDE SEQUENCE [LARGE SCALE GENOMIC DNA]</scope>
    <source>
        <strain evidence="2 3">JCM 10367</strain>
    </source>
</reference>
<evidence type="ECO:0000313" key="2">
    <source>
        <dbReference type="EMBL" id="GAA0644379.1"/>
    </source>
</evidence>
<dbReference type="EMBL" id="BAAAGU010000018">
    <property type="protein sequence ID" value="GAA0644379.1"/>
    <property type="molecule type" value="Genomic_DNA"/>
</dbReference>